<organism evidence="4 5">
    <name type="scientific">Enterobacter bugandensis</name>
    <dbReference type="NCBI Taxonomy" id="881260"/>
    <lineage>
        <taxon>Bacteria</taxon>
        <taxon>Pseudomonadati</taxon>
        <taxon>Pseudomonadota</taxon>
        <taxon>Gammaproteobacteria</taxon>
        <taxon>Enterobacterales</taxon>
        <taxon>Enterobacteriaceae</taxon>
        <taxon>Enterobacter</taxon>
    </lineage>
</organism>
<feature type="compositionally biased region" description="Gly residues" evidence="1">
    <location>
        <begin position="228"/>
        <end position="238"/>
    </location>
</feature>
<reference evidence="4" key="1">
    <citation type="submission" date="2022-09" db="EMBL/GenBank/DDBJ databases">
        <title>Intensive care unit water sources are persistently colonized with multi-drug resistant bacteria and are the site of extensive horizontal gene transfer of antibiotic resistance genes.</title>
        <authorList>
            <person name="Diorio-Toth L."/>
        </authorList>
    </citation>
    <scope>NUCLEOTIDE SEQUENCE</scope>
    <source>
        <strain evidence="4">GD03936</strain>
    </source>
</reference>
<evidence type="ECO:0000313" key="4">
    <source>
        <dbReference type="EMBL" id="MDH1321568.1"/>
    </source>
</evidence>
<feature type="signal peptide" evidence="2">
    <location>
        <begin position="1"/>
        <end position="24"/>
    </location>
</feature>
<name>A0AA42PXC8_9ENTR</name>
<evidence type="ECO:0000313" key="5">
    <source>
        <dbReference type="Proteomes" id="UP001158416"/>
    </source>
</evidence>
<evidence type="ECO:0000256" key="2">
    <source>
        <dbReference type="SAM" id="SignalP"/>
    </source>
</evidence>
<gene>
    <name evidence="4" type="ORF">N5C39_24790</name>
</gene>
<evidence type="ECO:0000256" key="1">
    <source>
        <dbReference type="SAM" id="MobiDB-lite"/>
    </source>
</evidence>
<dbReference type="RefSeq" id="WP_280030555.1">
    <property type="nucleotide sequence ID" value="NZ_JAOCAP010000041.1"/>
</dbReference>
<feature type="region of interest" description="Disordered" evidence="1">
    <location>
        <begin position="219"/>
        <end position="244"/>
    </location>
</feature>
<dbReference type="GO" id="GO:0009297">
    <property type="term" value="P:pilus assembly"/>
    <property type="evidence" value="ECO:0007669"/>
    <property type="project" value="InterPro"/>
</dbReference>
<feature type="domain" description="Secretin N-terminal" evidence="3">
    <location>
        <begin position="200"/>
        <end position="273"/>
    </location>
</feature>
<dbReference type="Proteomes" id="UP001158416">
    <property type="component" value="Unassembled WGS sequence"/>
</dbReference>
<sequence length="287" mass="30084">MHKTQTALASAIALSLLLSGCSSMNRINQTMAQSDSDYGTAKGHLGQLSSGSPVQDLTSQWINPVPLNSLSQTQAQLPGCALTLTRPGDVSLAEISAFITRTCKLPVVVTPDAQAAMTTGQGKKEKIQGSVPAPDVSGMVPLNAIGDGAPVTRDAGSMGNTLRGVYWQDSLSGLLDNVTTRLGLSWRYEQGCISIFYVNTKTFPVMFMDSKTAFSSKVVSGTTTSSGTSGGSSGGGMSGDVNTSQTTTMEMTSGLYNDLQNTIKAMLTPGVDRHRYTARARCCGPLH</sequence>
<dbReference type="InterPro" id="IPR011514">
    <property type="entry name" value="Secretin_N_2"/>
</dbReference>
<dbReference type="GO" id="GO:0019867">
    <property type="term" value="C:outer membrane"/>
    <property type="evidence" value="ECO:0007669"/>
    <property type="project" value="InterPro"/>
</dbReference>
<comment type="caution">
    <text evidence="4">The sequence shown here is derived from an EMBL/GenBank/DDBJ whole genome shotgun (WGS) entry which is preliminary data.</text>
</comment>
<dbReference type="Pfam" id="PF07655">
    <property type="entry name" value="Secretin_N_2"/>
    <property type="match status" value="1"/>
</dbReference>
<accession>A0AA42PXC8</accession>
<dbReference type="AlphaFoldDB" id="A0AA42PXC8"/>
<dbReference type="PROSITE" id="PS51257">
    <property type="entry name" value="PROKAR_LIPOPROTEIN"/>
    <property type="match status" value="1"/>
</dbReference>
<protein>
    <submittedName>
        <fullName evidence="4">Secretin N-terminal domain-containing protein</fullName>
    </submittedName>
</protein>
<proteinExistence type="predicted"/>
<feature type="chain" id="PRO_5041400235" evidence="2">
    <location>
        <begin position="25"/>
        <end position="287"/>
    </location>
</feature>
<keyword evidence="2" id="KW-0732">Signal</keyword>
<dbReference type="EMBL" id="JAOCAP010000041">
    <property type="protein sequence ID" value="MDH1321568.1"/>
    <property type="molecule type" value="Genomic_DNA"/>
</dbReference>
<evidence type="ECO:0000259" key="3">
    <source>
        <dbReference type="Pfam" id="PF07655"/>
    </source>
</evidence>